<name>A0A6A6ZRR9_9PLEO</name>
<evidence type="ECO:0000313" key="2">
    <source>
        <dbReference type="Proteomes" id="UP000799424"/>
    </source>
</evidence>
<accession>A0A6A6ZRR9</accession>
<gene>
    <name evidence="1" type="ORF">CC86DRAFT_68623</name>
</gene>
<dbReference type="EMBL" id="MU006232">
    <property type="protein sequence ID" value="KAF2823498.1"/>
    <property type="molecule type" value="Genomic_DNA"/>
</dbReference>
<reference evidence="1" key="1">
    <citation type="journal article" date="2020" name="Stud. Mycol.">
        <title>101 Dothideomycetes genomes: a test case for predicting lifestyles and emergence of pathogens.</title>
        <authorList>
            <person name="Haridas S."/>
            <person name="Albert R."/>
            <person name="Binder M."/>
            <person name="Bloem J."/>
            <person name="Labutti K."/>
            <person name="Salamov A."/>
            <person name="Andreopoulos B."/>
            <person name="Baker S."/>
            <person name="Barry K."/>
            <person name="Bills G."/>
            <person name="Bluhm B."/>
            <person name="Cannon C."/>
            <person name="Castanera R."/>
            <person name="Culley D."/>
            <person name="Daum C."/>
            <person name="Ezra D."/>
            <person name="Gonzalez J."/>
            <person name="Henrissat B."/>
            <person name="Kuo A."/>
            <person name="Liang C."/>
            <person name="Lipzen A."/>
            <person name="Lutzoni F."/>
            <person name="Magnuson J."/>
            <person name="Mondo S."/>
            <person name="Nolan M."/>
            <person name="Ohm R."/>
            <person name="Pangilinan J."/>
            <person name="Park H.-J."/>
            <person name="Ramirez L."/>
            <person name="Alfaro M."/>
            <person name="Sun H."/>
            <person name="Tritt A."/>
            <person name="Yoshinaga Y."/>
            <person name="Zwiers L.-H."/>
            <person name="Turgeon B."/>
            <person name="Goodwin S."/>
            <person name="Spatafora J."/>
            <person name="Crous P."/>
            <person name="Grigoriev I."/>
        </authorList>
    </citation>
    <scope>NUCLEOTIDE SEQUENCE</scope>
    <source>
        <strain evidence="1">CBS 113818</strain>
    </source>
</reference>
<evidence type="ECO:0000313" key="1">
    <source>
        <dbReference type="EMBL" id="KAF2823498.1"/>
    </source>
</evidence>
<sequence>MTVRVPAPRPPAHPEAARQICQEKHTLAPGIPNIRVPSRSLSILKMIYRK</sequence>
<keyword evidence="2" id="KW-1185">Reference proteome</keyword>
<proteinExistence type="predicted"/>
<organism evidence="1 2">
    <name type="scientific">Ophiobolus disseminans</name>
    <dbReference type="NCBI Taxonomy" id="1469910"/>
    <lineage>
        <taxon>Eukaryota</taxon>
        <taxon>Fungi</taxon>
        <taxon>Dikarya</taxon>
        <taxon>Ascomycota</taxon>
        <taxon>Pezizomycotina</taxon>
        <taxon>Dothideomycetes</taxon>
        <taxon>Pleosporomycetidae</taxon>
        <taxon>Pleosporales</taxon>
        <taxon>Pleosporineae</taxon>
        <taxon>Phaeosphaeriaceae</taxon>
        <taxon>Ophiobolus</taxon>
    </lineage>
</organism>
<protein>
    <submittedName>
        <fullName evidence="1">Uncharacterized protein</fullName>
    </submittedName>
</protein>
<dbReference type="Proteomes" id="UP000799424">
    <property type="component" value="Unassembled WGS sequence"/>
</dbReference>
<dbReference type="AlphaFoldDB" id="A0A6A6ZRR9"/>